<gene>
    <name evidence="1" type="ORF">YQE_07084</name>
</gene>
<dbReference type="AlphaFoldDB" id="N6TF76"/>
<dbReference type="HOGENOM" id="CLU_1316628_0_0_1"/>
<reference evidence="1" key="1">
    <citation type="journal article" date="2013" name="Genome Biol.">
        <title>Draft genome of the mountain pine beetle, Dendroctonus ponderosae Hopkins, a major forest pest.</title>
        <authorList>
            <person name="Keeling C.I."/>
            <person name="Yuen M.M."/>
            <person name="Liao N.Y."/>
            <person name="Docking T.R."/>
            <person name="Chan S.K."/>
            <person name="Taylor G.A."/>
            <person name="Palmquist D.L."/>
            <person name="Jackman S.D."/>
            <person name="Nguyen A."/>
            <person name="Li M."/>
            <person name="Henderson H."/>
            <person name="Janes J.K."/>
            <person name="Zhao Y."/>
            <person name="Pandoh P."/>
            <person name="Moore R."/>
            <person name="Sperling F.A."/>
            <person name="Huber D.P."/>
            <person name="Birol I."/>
            <person name="Jones S.J."/>
            <person name="Bohlmann J."/>
        </authorList>
    </citation>
    <scope>NUCLEOTIDE SEQUENCE</scope>
</reference>
<organism evidence="1">
    <name type="scientific">Dendroctonus ponderosae</name>
    <name type="common">Mountain pine beetle</name>
    <dbReference type="NCBI Taxonomy" id="77166"/>
    <lineage>
        <taxon>Eukaryota</taxon>
        <taxon>Metazoa</taxon>
        <taxon>Ecdysozoa</taxon>
        <taxon>Arthropoda</taxon>
        <taxon>Hexapoda</taxon>
        <taxon>Insecta</taxon>
        <taxon>Pterygota</taxon>
        <taxon>Neoptera</taxon>
        <taxon>Endopterygota</taxon>
        <taxon>Coleoptera</taxon>
        <taxon>Polyphaga</taxon>
        <taxon>Cucujiformia</taxon>
        <taxon>Curculionidae</taxon>
        <taxon>Scolytinae</taxon>
        <taxon>Dendroctonus</taxon>
    </lineage>
</organism>
<dbReference type="EMBL" id="KB740979">
    <property type="protein sequence ID" value="ENN76423.1"/>
    <property type="molecule type" value="Genomic_DNA"/>
</dbReference>
<dbReference type="OrthoDB" id="6103986at2759"/>
<proteinExistence type="predicted"/>
<evidence type="ECO:0000313" key="1">
    <source>
        <dbReference type="EMBL" id="ENN76423.1"/>
    </source>
</evidence>
<name>N6TF76_DENPD</name>
<feature type="non-terminal residue" evidence="1">
    <location>
        <position position="1"/>
    </location>
</feature>
<sequence>MRQRSAPDNFQRQDLNGKQNISNYWKLAYKSSTVAKSIEDHKKGRTPKRYIPPHKKDVAVPKSAAQHLNFDSFGSSTSVSNIIPSMQILSLKSAASLLNGLGPVAAIDRENSPSASNYQNGNGFSKYNYGGYQRRNHQSGYANLDSFNGSFNPDRNGYNQYSSGYGEQQTNSRGYCVLLEPLHGKIISEVLDIITITVTHCFSKTFKKL</sequence>
<accession>N6TF76</accession>
<protein>
    <submittedName>
        <fullName evidence="1">Uncharacterized protein</fullName>
    </submittedName>
</protein>